<dbReference type="STRING" id="366584.SAMN05216377_118120"/>
<evidence type="ECO:0000256" key="1">
    <source>
        <dbReference type="ARBA" id="ARBA00022630"/>
    </source>
</evidence>
<evidence type="ECO:0000256" key="4">
    <source>
        <dbReference type="ARBA" id="ARBA00023033"/>
    </source>
</evidence>
<proteinExistence type="inferred from homology"/>
<evidence type="ECO:0000256" key="5">
    <source>
        <dbReference type="ARBA" id="ARBA00033748"/>
    </source>
</evidence>
<dbReference type="PANTHER" id="PTHR30011">
    <property type="entry name" value="ALKANESULFONATE MONOOXYGENASE-RELATED"/>
    <property type="match status" value="1"/>
</dbReference>
<dbReference type="Gene3D" id="3.20.20.30">
    <property type="entry name" value="Luciferase-like domain"/>
    <property type="match status" value="1"/>
</dbReference>
<gene>
    <name evidence="8" type="ORF">SAMN05216377_118120</name>
</gene>
<protein>
    <submittedName>
        <fullName evidence="8">FMN-dependent oxidoreductase, nitrilotriacetate monooxygenase family</fullName>
    </submittedName>
</protein>
<sequence length="438" mass="48421">MFHLGWFLGSGFGIQPGRGTFDGQAWRDWMKPRRYVEMAATLERGGYDFVFIEDTAMIEDTYGGSAAWTLAHGEMAPKNDPLPLVPLMAAGSKHIGIINTMSTIQYAPYTAARLMTTLDHLTDGRAGINVVTSVTHRVAQNFGYDAHLPHDERYGMAAEWMEVVTRLWDSWEPGAVVGDLDTPMYADASKVHTIDHAGKYYKVRGPLNTIPGPQGRPVVGQAGNSVPGRELAATYADTMLAMGHSAEQMKAFREDMHERMIAHGRKPSDIKIMFLVTPMLGESDEHARDREAQRVAATRDPHHIEQILWQLSYISGGTVDFSTFDLDARMPDVLGNGEQSSMRQYVVGNEDKTLREVVTGVRQISDLGLVGSPDTVAAKMGELMDEVGGDGFLLYQPRALNARTLSEYADGLSPALRRRGLIRDGFDDVPFRDNLLAF</sequence>
<dbReference type="Pfam" id="PF00296">
    <property type="entry name" value="Bac_luciferase"/>
    <property type="match status" value="1"/>
</dbReference>
<dbReference type="PANTHER" id="PTHR30011:SF16">
    <property type="entry name" value="C2H2 FINGER DOMAIN TRANSCRIPTION FACTOR (EUROFUNG)-RELATED"/>
    <property type="match status" value="1"/>
</dbReference>
<dbReference type="NCBIfam" id="TIGR03860">
    <property type="entry name" value="FMN_nitrolo"/>
    <property type="match status" value="1"/>
</dbReference>
<dbReference type="OrthoDB" id="9135350at2"/>
<dbReference type="RefSeq" id="WP_093089016.1">
    <property type="nucleotide sequence ID" value="NZ_FNBE01000018.1"/>
</dbReference>
<dbReference type="PIRSF" id="PIRSF000337">
    <property type="entry name" value="NTA_MOA"/>
    <property type="match status" value="1"/>
</dbReference>
<dbReference type="InterPro" id="IPR011251">
    <property type="entry name" value="Luciferase-like_dom"/>
</dbReference>
<feature type="binding site" evidence="6">
    <location>
        <position position="225"/>
    </location>
    <ligand>
        <name>FMN</name>
        <dbReference type="ChEBI" id="CHEBI:58210"/>
    </ligand>
</feature>
<dbReference type="InterPro" id="IPR051260">
    <property type="entry name" value="Diverse_substr_monoxygenases"/>
</dbReference>
<dbReference type="GO" id="GO:0016705">
    <property type="term" value="F:oxidoreductase activity, acting on paired donors, with incorporation or reduction of molecular oxygen"/>
    <property type="evidence" value="ECO:0007669"/>
    <property type="project" value="InterPro"/>
</dbReference>
<evidence type="ECO:0000256" key="6">
    <source>
        <dbReference type="PIRSR" id="PIRSR000337-1"/>
    </source>
</evidence>
<name>A0A1G7ZFG9_PSEOR</name>
<feature type="binding site" evidence="6">
    <location>
        <position position="100"/>
    </location>
    <ligand>
        <name>FMN</name>
        <dbReference type="ChEBI" id="CHEBI:58210"/>
    </ligand>
</feature>
<feature type="binding site" evidence="6">
    <location>
        <position position="54"/>
    </location>
    <ligand>
        <name>FMN</name>
        <dbReference type="ChEBI" id="CHEBI:58210"/>
    </ligand>
</feature>
<dbReference type="InterPro" id="IPR036661">
    <property type="entry name" value="Luciferase-like_sf"/>
</dbReference>
<accession>A0A1G7ZFG9</accession>
<dbReference type="InterPro" id="IPR016215">
    <property type="entry name" value="NTA_MOA"/>
</dbReference>
<dbReference type="GO" id="GO:0004497">
    <property type="term" value="F:monooxygenase activity"/>
    <property type="evidence" value="ECO:0007669"/>
    <property type="project" value="UniProtKB-KW"/>
</dbReference>
<keyword evidence="2 6" id="KW-0288">FMN</keyword>
<reference evidence="8 9" key="1">
    <citation type="submission" date="2016-10" db="EMBL/GenBank/DDBJ databases">
        <authorList>
            <person name="de Groot N.N."/>
        </authorList>
    </citation>
    <scope>NUCLEOTIDE SEQUENCE [LARGE SCALE GENOMIC DNA]</scope>
    <source>
        <strain evidence="8 9">CGMCC 4.3143</strain>
    </source>
</reference>
<dbReference type="SUPFAM" id="SSF51679">
    <property type="entry name" value="Bacterial luciferase-like"/>
    <property type="match status" value="1"/>
</dbReference>
<evidence type="ECO:0000256" key="2">
    <source>
        <dbReference type="ARBA" id="ARBA00022643"/>
    </source>
</evidence>
<dbReference type="Proteomes" id="UP000198967">
    <property type="component" value="Unassembled WGS sequence"/>
</dbReference>
<comment type="similarity">
    <text evidence="5">Belongs to the NtaA/SnaA/DszA monooxygenase family.</text>
</comment>
<dbReference type="EMBL" id="FNBE01000018">
    <property type="protein sequence ID" value="SDH07389.1"/>
    <property type="molecule type" value="Genomic_DNA"/>
</dbReference>
<evidence type="ECO:0000313" key="8">
    <source>
        <dbReference type="EMBL" id="SDH07389.1"/>
    </source>
</evidence>
<keyword evidence="3" id="KW-0560">Oxidoreductase</keyword>
<keyword evidence="9" id="KW-1185">Reference proteome</keyword>
<keyword evidence="1 6" id="KW-0285">Flavoprotein</keyword>
<evidence type="ECO:0000259" key="7">
    <source>
        <dbReference type="Pfam" id="PF00296"/>
    </source>
</evidence>
<keyword evidence="4 8" id="KW-0503">Monooxygenase</keyword>
<organism evidence="8 9">
    <name type="scientific">Pseudonocardia oroxyli</name>
    <dbReference type="NCBI Taxonomy" id="366584"/>
    <lineage>
        <taxon>Bacteria</taxon>
        <taxon>Bacillati</taxon>
        <taxon>Actinomycetota</taxon>
        <taxon>Actinomycetes</taxon>
        <taxon>Pseudonocardiales</taxon>
        <taxon>Pseudonocardiaceae</taxon>
        <taxon>Pseudonocardia</taxon>
    </lineage>
</organism>
<feature type="binding site" evidence="6">
    <location>
        <position position="150"/>
    </location>
    <ligand>
        <name>FMN</name>
        <dbReference type="ChEBI" id="CHEBI:58210"/>
    </ligand>
</feature>
<evidence type="ECO:0000313" key="9">
    <source>
        <dbReference type="Proteomes" id="UP000198967"/>
    </source>
</evidence>
<feature type="domain" description="Luciferase-like" evidence="7">
    <location>
        <begin position="4"/>
        <end position="389"/>
    </location>
</feature>
<dbReference type="AlphaFoldDB" id="A0A1G7ZFG9"/>
<feature type="binding site" evidence="6">
    <location>
        <position position="154"/>
    </location>
    <ligand>
        <name>FMN</name>
        <dbReference type="ChEBI" id="CHEBI:58210"/>
    </ligand>
</feature>
<evidence type="ECO:0000256" key="3">
    <source>
        <dbReference type="ARBA" id="ARBA00023002"/>
    </source>
</evidence>